<dbReference type="Gene3D" id="2.60.15.10">
    <property type="entry name" value="F0F1 ATP synthase delta/epsilon subunit, N-terminal"/>
    <property type="match status" value="1"/>
</dbReference>
<comment type="caution">
    <text evidence="3">The sequence shown here is derived from an EMBL/GenBank/DDBJ whole genome shotgun (WGS) entry which is preliminary data.</text>
</comment>
<evidence type="ECO:0000313" key="3">
    <source>
        <dbReference type="EMBL" id="OGE64148.1"/>
    </source>
</evidence>
<dbReference type="AlphaFoldDB" id="A0A1F5MFK7"/>
<dbReference type="InterPro" id="IPR020546">
    <property type="entry name" value="ATP_synth_F1_dsu/esu_N"/>
</dbReference>
<reference evidence="3 4" key="1">
    <citation type="journal article" date="2016" name="Nat. Commun.">
        <title>Thousands of microbial genomes shed light on interconnected biogeochemical processes in an aquifer system.</title>
        <authorList>
            <person name="Anantharaman K."/>
            <person name="Brown C.T."/>
            <person name="Hug L.A."/>
            <person name="Sharon I."/>
            <person name="Castelle C.J."/>
            <person name="Probst A.J."/>
            <person name="Thomas B.C."/>
            <person name="Singh A."/>
            <person name="Wilkins M.J."/>
            <person name="Karaoz U."/>
            <person name="Brodie E.L."/>
            <person name="Williams K.H."/>
            <person name="Hubbard S.S."/>
            <person name="Banfield J.F."/>
        </authorList>
    </citation>
    <scope>NUCLEOTIDE SEQUENCE [LARGE SCALE GENOMIC DNA]</scope>
</reference>
<dbReference type="Pfam" id="PF02823">
    <property type="entry name" value="ATP-synt_DE_N"/>
    <property type="match status" value="1"/>
</dbReference>
<protein>
    <recommendedName>
        <fullName evidence="2">ATP synthase F1 complex delta/epsilon subunit N-terminal domain-containing protein</fullName>
    </recommendedName>
</protein>
<dbReference type="GO" id="GO:0045259">
    <property type="term" value="C:proton-transporting ATP synthase complex"/>
    <property type="evidence" value="ECO:0007669"/>
    <property type="project" value="UniProtKB-KW"/>
</dbReference>
<dbReference type="SUPFAM" id="SSF51344">
    <property type="entry name" value="Epsilon subunit of F1F0-ATP synthase N-terminal domain"/>
    <property type="match status" value="1"/>
</dbReference>
<evidence type="ECO:0000259" key="2">
    <source>
        <dbReference type="Pfam" id="PF02823"/>
    </source>
</evidence>
<sequence>MPNTNLHVRIISPQELILDTQADSVSSKNASGAFDILPEHANFITMIENSPIIIKPARNASQPASQAEQGGQGASVAGGPLVFNFPMAIIMTTQDNVNIYTYLPTKSD</sequence>
<organism evidence="3 4">
    <name type="scientific">Candidatus Daviesbacteria bacterium RIFCSPLOWO2_02_FULL_36_8</name>
    <dbReference type="NCBI Taxonomy" id="1797793"/>
    <lineage>
        <taxon>Bacteria</taxon>
        <taxon>Candidatus Daviesiibacteriota</taxon>
    </lineage>
</organism>
<keyword evidence="1" id="KW-0139">CF(1)</keyword>
<evidence type="ECO:0000313" key="4">
    <source>
        <dbReference type="Proteomes" id="UP000183317"/>
    </source>
</evidence>
<keyword evidence="1" id="KW-0066">ATP synthesis</keyword>
<proteinExistence type="predicted"/>
<evidence type="ECO:0000256" key="1">
    <source>
        <dbReference type="ARBA" id="ARBA00023196"/>
    </source>
</evidence>
<accession>A0A1F5MFK7</accession>
<name>A0A1F5MFK7_9BACT</name>
<dbReference type="GO" id="GO:0015986">
    <property type="term" value="P:proton motive force-driven ATP synthesis"/>
    <property type="evidence" value="ECO:0007669"/>
    <property type="project" value="InterPro"/>
</dbReference>
<feature type="domain" description="ATP synthase F1 complex delta/epsilon subunit N-terminal" evidence="2">
    <location>
        <begin position="6"/>
        <end position="59"/>
    </location>
</feature>
<dbReference type="InterPro" id="IPR036771">
    <property type="entry name" value="ATPsynth_dsu/esu_N"/>
</dbReference>
<gene>
    <name evidence="3" type="ORF">A3J13_01435</name>
</gene>
<dbReference type="EMBL" id="MFDU01000039">
    <property type="protein sequence ID" value="OGE64148.1"/>
    <property type="molecule type" value="Genomic_DNA"/>
</dbReference>
<dbReference type="Proteomes" id="UP000183317">
    <property type="component" value="Unassembled WGS sequence"/>
</dbReference>